<dbReference type="SUPFAM" id="SSF140566">
    <property type="entry name" value="FlgN-like"/>
    <property type="match status" value="1"/>
</dbReference>
<protein>
    <recommendedName>
        <fullName evidence="6">Flagellar protein FlgN</fullName>
    </recommendedName>
</protein>
<dbReference type="EMBL" id="AP013035">
    <property type="protein sequence ID" value="BAT71408.1"/>
    <property type="molecule type" value="Genomic_DNA"/>
</dbReference>
<dbReference type="Gene3D" id="1.20.58.300">
    <property type="entry name" value="FlgN-like"/>
    <property type="match status" value="1"/>
</dbReference>
<reference evidence="5" key="1">
    <citation type="journal article" date="2018" name="Science">
        <title>A primordial and reversible TCA cycle in a facultatively chemolithoautotrophic thermophile.</title>
        <authorList>
            <person name="Nunoura T."/>
            <person name="Chikaraishi Y."/>
            <person name="Izaki R."/>
            <person name="Suwa T."/>
            <person name="Sato T."/>
            <person name="Harada T."/>
            <person name="Mori K."/>
            <person name="Kato Y."/>
            <person name="Miyazaki M."/>
            <person name="Shimamura S."/>
            <person name="Yanagawa K."/>
            <person name="Shuto A."/>
            <person name="Ohkouchi N."/>
            <person name="Fujita N."/>
            <person name="Takaki Y."/>
            <person name="Atomi H."/>
            <person name="Takai K."/>
        </authorList>
    </citation>
    <scope>NUCLEOTIDE SEQUENCE [LARGE SCALE GENOMIC DNA]</scope>
    <source>
        <strain evidence="5">DSM 17441 / JCM 13301 / NBRC 103674 / ABI70S6</strain>
    </source>
</reference>
<keyword evidence="3" id="KW-1005">Bacterial flagellum biogenesis</keyword>
<dbReference type="Proteomes" id="UP000063234">
    <property type="component" value="Chromosome"/>
</dbReference>
<dbReference type="Pfam" id="PF05130">
    <property type="entry name" value="FlgN"/>
    <property type="match status" value="1"/>
</dbReference>
<dbReference type="KEGG" id="ttk:TST_0602"/>
<evidence type="ECO:0000256" key="3">
    <source>
        <dbReference type="ARBA" id="ARBA00022795"/>
    </source>
</evidence>
<dbReference type="AlphaFoldDB" id="A0A0S3QSU1"/>
<proteinExistence type="inferred from homology"/>
<evidence type="ECO:0000256" key="1">
    <source>
        <dbReference type="ARBA" id="ARBA00002397"/>
    </source>
</evidence>
<name>A0A0S3QSU1_THET7</name>
<evidence type="ECO:0000256" key="2">
    <source>
        <dbReference type="ARBA" id="ARBA00007703"/>
    </source>
</evidence>
<comment type="similarity">
    <text evidence="2">Belongs to the FlgN family.</text>
</comment>
<evidence type="ECO:0008006" key="6">
    <source>
        <dbReference type="Google" id="ProtNLM"/>
    </source>
</evidence>
<gene>
    <name evidence="4" type="primary">flgN</name>
    <name evidence="4" type="ORF">TST_0602</name>
</gene>
<dbReference type="GO" id="GO:0044780">
    <property type="term" value="P:bacterial-type flagellum assembly"/>
    <property type="evidence" value="ECO:0007669"/>
    <property type="project" value="InterPro"/>
</dbReference>
<dbReference type="InterPro" id="IPR036679">
    <property type="entry name" value="FlgN-like_sf"/>
</dbReference>
<dbReference type="InterPro" id="IPR007809">
    <property type="entry name" value="FlgN-like"/>
</dbReference>
<evidence type="ECO:0000313" key="5">
    <source>
        <dbReference type="Proteomes" id="UP000063234"/>
    </source>
</evidence>
<accession>A0A0S3QSU1</accession>
<dbReference type="RefSeq" id="WP_068549357.1">
    <property type="nucleotide sequence ID" value="NZ_AP013035.1"/>
</dbReference>
<comment type="function">
    <text evidence="1">Required for the efficient initiation of filament assembly.</text>
</comment>
<sequence>MRWIERLIQILREEIELFREMRRLLSEERRAIVEGDTNRLLEVVKLKETLAMRHRLLEEAKTSCLKKVGKEDYTLSQLMEELAPNDRELLDPIVTQLRGELENLLWDNKRNTLLIHKAMEINSELIKLFSPFFSLSYNHNGTLSTNFDNGRLHFRG</sequence>
<organism evidence="4 5">
    <name type="scientific">Thermosulfidibacter takaii (strain DSM 17441 / JCM 13301 / NBRC 103674 / ABI70S6)</name>
    <dbReference type="NCBI Taxonomy" id="1298851"/>
    <lineage>
        <taxon>Bacteria</taxon>
        <taxon>Pseudomonadati</taxon>
        <taxon>Thermosulfidibacterota</taxon>
        <taxon>Thermosulfidibacteria</taxon>
        <taxon>Thermosulfidibacterales</taxon>
        <taxon>Thermosulfidibacteraceae</taxon>
    </lineage>
</organism>
<keyword evidence="5" id="KW-1185">Reference proteome</keyword>
<evidence type="ECO:0000313" key="4">
    <source>
        <dbReference type="EMBL" id="BAT71408.1"/>
    </source>
</evidence>
<dbReference type="STRING" id="1298851.TST_0602"/>